<reference evidence="1" key="1">
    <citation type="submission" date="2021-06" db="EMBL/GenBank/DDBJ databases">
        <authorList>
            <person name="Hodson N. C."/>
            <person name="Mongue J. A."/>
            <person name="Jaron S. K."/>
        </authorList>
    </citation>
    <scope>NUCLEOTIDE SEQUENCE</scope>
</reference>
<dbReference type="OrthoDB" id="1739076at2759"/>
<dbReference type="GO" id="GO:0003883">
    <property type="term" value="F:CTP synthase activity"/>
    <property type="evidence" value="ECO:0007669"/>
    <property type="project" value="InterPro"/>
</dbReference>
<dbReference type="GO" id="GO:0005737">
    <property type="term" value="C:cytoplasm"/>
    <property type="evidence" value="ECO:0007669"/>
    <property type="project" value="TreeGrafter"/>
</dbReference>
<keyword evidence="2" id="KW-1185">Reference proteome</keyword>
<dbReference type="AlphaFoldDB" id="A0A8J2JDG4"/>
<comment type="caution">
    <text evidence="1">The sequence shown here is derived from an EMBL/GenBank/DDBJ whole genome shotgun (WGS) entry which is preliminary data.</text>
</comment>
<dbReference type="GO" id="GO:0019856">
    <property type="term" value="P:pyrimidine nucleobase biosynthetic process"/>
    <property type="evidence" value="ECO:0007669"/>
    <property type="project" value="TreeGrafter"/>
</dbReference>
<dbReference type="PANTHER" id="PTHR11550:SF0">
    <property type="entry name" value="CTP SYNTHASE-RELATED"/>
    <property type="match status" value="1"/>
</dbReference>
<dbReference type="GO" id="GO:0042802">
    <property type="term" value="F:identical protein binding"/>
    <property type="evidence" value="ECO:0007669"/>
    <property type="project" value="TreeGrafter"/>
</dbReference>
<sequence>LTITCTIALVGKYTKFEDSYASVTKALRHAALETNRKLILKYIDAEDLETFRQTEEPVKYHDAW</sequence>
<gene>
    <name evidence="1" type="ORF">AFUS01_LOCUS6271</name>
</gene>
<dbReference type="EMBL" id="CAJVCH010041165">
    <property type="protein sequence ID" value="CAG7716782.1"/>
    <property type="molecule type" value="Genomic_DNA"/>
</dbReference>
<dbReference type="GO" id="GO:0006241">
    <property type="term" value="P:CTP biosynthetic process"/>
    <property type="evidence" value="ECO:0007669"/>
    <property type="project" value="TreeGrafter"/>
</dbReference>
<dbReference type="PANTHER" id="PTHR11550">
    <property type="entry name" value="CTP SYNTHASE"/>
    <property type="match status" value="1"/>
</dbReference>
<dbReference type="Proteomes" id="UP000708208">
    <property type="component" value="Unassembled WGS sequence"/>
</dbReference>
<evidence type="ECO:0000313" key="2">
    <source>
        <dbReference type="Proteomes" id="UP000708208"/>
    </source>
</evidence>
<accession>A0A8J2JDG4</accession>
<organism evidence="1 2">
    <name type="scientific">Allacma fusca</name>
    <dbReference type="NCBI Taxonomy" id="39272"/>
    <lineage>
        <taxon>Eukaryota</taxon>
        <taxon>Metazoa</taxon>
        <taxon>Ecdysozoa</taxon>
        <taxon>Arthropoda</taxon>
        <taxon>Hexapoda</taxon>
        <taxon>Collembola</taxon>
        <taxon>Symphypleona</taxon>
        <taxon>Sminthuridae</taxon>
        <taxon>Allacma</taxon>
    </lineage>
</organism>
<proteinExistence type="predicted"/>
<feature type="non-terminal residue" evidence="1">
    <location>
        <position position="64"/>
    </location>
</feature>
<name>A0A8J2JDG4_9HEXA</name>
<dbReference type="InterPro" id="IPR004468">
    <property type="entry name" value="CTP_synthase"/>
</dbReference>
<protein>
    <submittedName>
        <fullName evidence="1">Uncharacterized protein</fullName>
    </submittedName>
</protein>
<dbReference type="GO" id="GO:0097268">
    <property type="term" value="C:cytoophidium"/>
    <property type="evidence" value="ECO:0007669"/>
    <property type="project" value="TreeGrafter"/>
</dbReference>
<feature type="non-terminal residue" evidence="1">
    <location>
        <position position="1"/>
    </location>
</feature>
<evidence type="ECO:0000313" key="1">
    <source>
        <dbReference type="EMBL" id="CAG7716782.1"/>
    </source>
</evidence>